<dbReference type="SMART" id="SM00382">
    <property type="entry name" value="AAA"/>
    <property type="match status" value="1"/>
</dbReference>
<dbReference type="PROSITE" id="PS00674">
    <property type="entry name" value="AAA"/>
    <property type="match status" value="1"/>
</dbReference>
<feature type="domain" description="AAA+ ATPase" evidence="6">
    <location>
        <begin position="257"/>
        <end position="399"/>
    </location>
</feature>
<dbReference type="InterPro" id="IPR050168">
    <property type="entry name" value="AAA_ATPase_domain"/>
</dbReference>
<dbReference type="InterPro" id="IPR003959">
    <property type="entry name" value="ATPase_AAA_core"/>
</dbReference>
<comment type="caution">
    <text evidence="7">The sequence shown here is derived from an EMBL/GenBank/DDBJ whole genome shotgun (WGS) entry which is preliminary data.</text>
</comment>
<protein>
    <submittedName>
        <fullName evidence="7">ATP-binding protein</fullName>
    </submittedName>
</protein>
<evidence type="ECO:0000256" key="5">
    <source>
        <dbReference type="SAM" id="MobiDB-lite"/>
    </source>
</evidence>
<evidence type="ECO:0000313" key="7">
    <source>
        <dbReference type="EMBL" id="RII43215.1"/>
    </source>
</evidence>
<evidence type="ECO:0000259" key="6">
    <source>
        <dbReference type="SMART" id="SM00382"/>
    </source>
</evidence>
<dbReference type="RefSeq" id="WP_119423587.1">
    <property type="nucleotide sequence ID" value="NZ_QQXK01000004.1"/>
</dbReference>
<evidence type="ECO:0000256" key="2">
    <source>
        <dbReference type="ARBA" id="ARBA00022840"/>
    </source>
</evidence>
<reference evidence="7 8" key="1">
    <citation type="submission" date="2018-07" db="EMBL/GenBank/DDBJ databases">
        <title>Arthrobacter sp. nov., isolated from raw cow's milk with high bacterial count.</title>
        <authorList>
            <person name="Hahne J."/>
            <person name="Isele D."/>
            <person name="Lipski A."/>
        </authorList>
    </citation>
    <scope>NUCLEOTIDE SEQUENCE [LARGE SCALE GENOMIC DNA]</scope>
    <source>
        <strain evidence="7 8">JZ R-35</strain>
    </source>
</reference>
<feature type="compositionally biased region" description="Low complexity" evidence="5">
    <location>
        <begin position="71"/>
        <end position="84"/>
    </location>
</feature>
<dbReference type="SUPFAM" id="SSF52540">
    <property type="entry name" value="P-loop containing nucleoside triphosphate hydrolases"/>
    <property type="match status" value="1"/>
</dbReference>
<accession>A0A399JCE1</accession>
<dbReference type="Pfam" id="PF00004">
    <property type="entry name" value="AAA"/>
    <property type="match status" value="1"/>
</dbReference>
<evidence type="ECO:0000256" key="1">
    <source>
        <dbReference type="ARBA" id="ARBA00022741"/>
    </source>
</evidence>
<comment type="similarity">
    <text evidence="4">Belongs to the AAA ATPase family.</text>
</comment>
<dbReference type="Pfam" id="PF14559">
    <property type="entry name" value="TPR_19"/>
    <property type="match status" value="1"/>
</dbReference>
<dbReference type="Gene3D" id="1.25.40.10">
    <property type="entry name" value="Tetratricopeptide repeat domain"/>
    <property type="match status" value="1"/>
</dbReference>
<dbReference type="InterPro" id="IPR003960">
    <property type="entry name" value="ATPase_AAA_CS"/>
</dbReference>
<dbReference type="CDD" id="cd19481">
    <property type="entry name" value="RecA-like_protease"/>
    <property type="match status" value="1"/>
</dbReference>
<evidence type="ECO:0000313" key="8">
    <source>
        <dbReference type="Proteomes" id="UP000265419"/>
    </source>
</evidence>
<dbReference type="GO" id="GO:0016887">
    <property type="term" value="F:ATP hydrolysis activity"/>
    <property type="evidence" value="ECO:0007669"/>
    <property type="project" value="InterPro"/>
</dbReference>
<keyword evidence="1 4" id="KW-0547">Nucleotide-binding</keyword>
<dbReference type="PANTHER" id="PTHR23077:SF171">
    <property type="entry name" value="NUCLEAR VALOSIN-CONTAINING PROTEIN-LIKE"/>
    <property type="match status" value="1"/>
</dbReference>
<dbReference type="Gene3D" id="3.40.50.300">
    <property type="entry name" value="P-loop containing nucleotide triphosphate hydrolases"/>
    <property type="match status" value="1"/>
</dbReference>
<dbReference type="InterPro" id="IPR011990">
    <property type="entry name" value="TPR-like_helical_dom_sf"/>
</dbReference>
<dbReference type="GO" id="GO:0005524">
    <property type="term" value="F:ATP binding"/>
    <property type="evidence" value="ECO:0007669"/>
    <property type="project" value="UniProtKB-KW"/>
</dbReference>
<gene>
    <name evidence="7" type="ORF">DWB68_02595</name>
</gene>
<keyword evidence="3" id="KW-0175">Coiled coil</keyword>
<keyword evidence="8" id="KW-1185">Reference proteome</keyword>
<dbReference type="Proteomes" id="UP000265419">
    <property type="component" value="Unassembled WGS sequence"/>
</dbReference>
<organism evidence="7 8">
    <name type="scientific">Galactobacter valiniphilus</name>
    <dbReference type="NCBI Taxonomy" id="2676122"/>
    <lineage>
        <taxon>Bacteria</taxon>
        <taxon>Bacillati</taxon>
        <taxon>Actinomycetota</taxon>
        <taxon>Actinomycetes</taxon>
        <taxon>Micrococcales</taxon>
        <taxon>Micrococcaceae</taxon>
        <taxon>Galactobacter</taxon>
    </lineage>
</organism>
<dbReference type="PANTHER" id="PTHR23077">
    <property type="entry name" value="AAA-FAMILY ATPASE"/>
    <property type="match status" value="1"/>
</dbReference>
<dbReference type="InterPro" id="IPR003593">
    <property type="entry name" value="AAA+_ATPase"/>
</dbReference>
<evidence type="ECO:0000256" key="3">
    <source>
        <dbReference type="ARBA" id="ARBA00023054"/>
    </source>
</evidence>
<keyword evidence="2 4" id="KW-0067">ATP-binding</keyword>
<name>A0A399JCE1_9MICC</name>
<dbReference type="Gene3D" id="1.10.8.60">
    <property type="match status" value="1"/>
</dbReference>
<evidence type="ECO:0000256" key="4">
    <source>
        <dbReference type="RuleBase" id="RU003651"/>
    </source>
</evidence>
<feature type="compositionally biased region" description="Pro residues" evidence="5">
    <location>
        <begin position="106"/>
        <end position="115"/>
    </location>
</feature>
<dbReference type="InterPro" id="IPR027417">
    <property type="entry name" value="P-loop_NTPase"/>
</dbReference>
<dbReference type="AlphaFoldDB" id="A0A399JCE1"/>
<sequence length="520" mass="54305">MNDAAIAAVRAAVAADPNNAELRLALAELLAAAGLRSEAVTEAATVLTTQPGNARAMTILTGVAQAAAAPAEPVAPTAPDEPAAQTAQVEPVAPDEPATGQVPVTPAWPAPPAPEAAPEQAAFVDEWAPPPAPGDVMNAAPPSGVGQEGPAAPAPDAAAQALPAEPAEPAVPAEPSAAADYDWSQAEQDLGSDVPPPFIEHTVGDGGEEGVAPLEPPLPRVTFEDVGGLENVKARLNESFIQPMRNAAIAQAFKKSLRGGLLLYGPPGCGKTFMARAVAGELEADFMSVVITDVVDGVHGQTEKNIHAVFQEARTSARKSPTVLFLDEIDALALKRSSMSGSSSWLRSTVNQLLLEMDSMSGNNDGLYILAATNHPWDLDEAVMRPGRLDRSVLVSPPDPAARGAIMRRQLASRPVAGIHLETLVGGTEGFSGADLEHLVTTASEKVMMDSIQAGQVLPIGMNHLAEAMAEVRPSTAEWLASARNVVRFAADGGRYDDLRDYLEAHDGDQKKSRRKGWWS</sequence>
<feature type="region of interest" description="Disordered" evidence="5">
    <location>
        <begin position="71"/>
        <end position="181"/>
    </location>
</feature>
<dbReference type="EMBL" id="QQXK01000004">
    <property type="protein sequence ID" value="RII43215.1"/>
    <property type="molecule type" value="Genomic_DNA"/>
</dbReference>
<feature type="compositionally biased region" description="Low complexity" evidence="5">
    <location>
        <begin position="150"/>
        <end position="179"/>
    </location>
</feature>
<dbReference type="FunFam" id="3.40.50.300:FF:001025">
    <property type="entry name" value="ATPase family, AAA domain-containing 2B"/>
    <property type="match status" value="1"/>
</dbReference>
<proteinExistence type="inferred from homology"/>